<evidence type="ECO:0000313" key="2">
    <source>
        <dbReference type="EMBL" id="KAK8170026.1"/>
    </source>
</evidence>
<feature type="region of interest" description="Disordered" evidence="1">
    <location>
        <begin position="1"/>
        <end position="25"/>
    </location>
</feature>
<dbReference type="Proteomes" id="UP001456524">
    <property type="component" value="Unassembled WGS sequence"/>
</dbReference>
<accession>A0ABR1XXN0</accession>
<proteinExistence type="predicted"/>
<name>A0ABR1XXN0_9PEZI</name>
<keyword evidence="3" id="KW-1185">Reference proteome</keyword>
<reference evidence="2 3" key="1">
    <citation type="journal article" date="2022" name="G3 (Bethesda)">
        <title>Enemy or ally: a genomic approach to elucidate the lifestyle of Phyllosticta citrichinaensis.</title>
        <authorList>
            <person name="Buijs V.A."/>
            <person name="Groenewald J.Z."/>
            <person name="Haridas S."/>
            <person name="LaButti K.M."/>
            <person name="Lipzen A."/>
            <person name="Martin F.M."/>
            <person name="Barry K."/>
            <person name="Grigoriev I.V."/>
            <person name="Crous P.W."/>
            <person name="Seidl M.F."/>
        </authorList>
    </citation>
    <scope>NUCLEOTIDE SEQUENCE [LARGE SCALE GENOMIC DNA]</scope>
    <source>
        <strain evidence="2 3">CBS 129764</strain>
    </source>
</reference>
<organism evidence="2 3">
    <name type="scientific">Phyllosticta citrichinensis</name>
    <dbReference type="NCBI Taxonomy" id="1130410"/>
    <lineage>
        <taxon>Eukaryota</taxon>
        <taxon>Fungi</taxon>
        <taxon>Dikarya</taxon>
        <taxon>Ascomycota</taxon>
        <taxon>Pezizomycotina</taxon>
        <taxon>Dothideomycetes</taxon>
        <taxon>Dothideomycetes incertae sedis</taxon>
        <taxon>Botryosphaeriales</taxon>
        <taxon>Phyllostictaceae</taxon>
        <taxon>Phyllosticta</taxon>
    </lineage>
</organism>
<protein>
    <submittedName>
        <fullName evidence="2">Uncharacterized protein</fullName>
    </submittedName>
</protein>
<comment type="caution">
    <text evidence="2">The sequence shown here is derived from an EMBL/GenBank/DDBJ whole genome shotgun (WGS) entry which is preliminary data.</text>
</comment>
<dbReference type="EMBL" id="JBBWUH010000004">
    <property type="protein sequence ID" value="KAK8170026.1"/>
    <property type="molecule type" value="Genomic_DNA"/>
</dbReference>
<evidence type="ECO:0000313" key="3">
    <source>
        <dbReference type="Proteomes" id="UP001456524"/>
    </source>
</evidence>
<gene>
    <name evidence="2" type="ORF">IWX90DRAFT_196490</name>
</gene>
<evidence type="ECO:0000256" key="1">
    <source>
        <dbReference type="SAM" id="MobiDB-lite"/>
    </source>
</evidence>
<sequence>MVVEERQGGRQWPARTRLGRRGAPTQTAKCIHLQDPRRSALRSAPSRARSWREMVVMAFGLVWLGLAWLGPKSAVRPCPWPRLTCLFLSQPLRLRERLLFRADITHPSVFLCSHRSALLAAAAQGLSASVGTSSTVSSLFKPMVKSPPRAHKGAVVCPFGLTSPFPRSCPNTTPTLAVAFMCSTPAPSPIHVCTLLPAGTISIVSILLRRSAGASARYSSLTHHG</sequence>